<dbReference type="Gene3D" id="1.10.630.10">
    <property type="entry name" value="Cytochrome P450"/>
    <property type="match status" value="1"/>
</dbReference>
<name>A0A387H755_9ACTN</name>
<dbReference type="GO" id="GO:0016705">
    <property type="term" value="F:oxidoreductase activity, acting on paired donors, with incorporation or reduction of molecular oxygen"/>
    <property type="evidence" value="ECO:0007669"/>
    <property type="project" value="InterPro"/>
</dbReference>
<dbReference type="Proteomes" id="UP000271554">
    <property type="component" value="Chromosome"/>
</dbReference>
<evidence type="ECO:0000256" key="1">
    <source>
        <dbReference type="ARBA" id="ARBA00010617"/>
    </source>
</evidence>
<keyword evidence="3" id="KW-1185">Reference proteome</keyword>
<sequence length="432" mass="46927">MAVMDFLTAYDALPEDDVPRRVALLRKSMAADKAALFTELRAHRPVFSTPVGVFVTRHPDVLEVLSAPETFTVGVFGPVLEEVLGAPFVLARDGADLHWRERGYGQMLLAAEDAPRVRELTARVADAVLDEALAQAGDTFDLIQEYARRAAAQVAISYLGLDGVDEGALHSCTRRMQWAFAVNPDRDPAIHAAGVAAGRELHERVDEVISRRRAASEDGGDGSPDVLGRMLRMRLPAEYGFDDERINANLAGYLTGYQQNATQCTATALKELALRPEALAEAERAAGAGDPERFDAHVWEALRFHPFVPVTPRLCLRDHVLAAGTPRQTVIPAKSVVLACFASAMFDEEVLDAPGEFRPGRPPAHNLVLGYGAHDCLGKYAAQVIVPELVRRVLLRPGVRPLPGGERALDYAGTPFPQHYPVSSGRRAVPAV</sequence>
<comment type="similarity">
    <text evidence="1">Belongs to the cytochrome P450 family.</text>
</comment>
<dbReference type="GO" id="GO:0005506">
    <property type="term" value="F:iron ion binding"/>
    <property type="evidence" value="ECO:0007669"/>
    <property type="project" value="InterPro"/>
</dbReference>
<dbReference type="AlphaFoldDB" id="A0A387H755"/>
<dbReference type="InterPro" id="IPR001128">
    <property type="entry name" value="Cyt_P450"/>
</dbReference>
<organism evidence="2 3">
    <name type="scientific">Streptomyces hundungensis</name>
    <dbReference type="NCBI Taxonomy" id="1077946"/>
    <lineage>
        <taxon>Bacteria</taxon>
        <taxon>Bacillati</taxon>
        <taxon>Actinomycetota</taxon>
        <taxon>Actinomycetes</taxon>
        <taxon>Kitasatosporales</taxon>
        <taxon>Streptomycetaceae</taxon>
        <taxon>Streptomyces</taxon>
    </lineage>
</organism>
<dbReference type="Pfam" id="PF00067">
    <property type="entry name" value="p450"/>
    <property type="match status" value="1"/>
</dbReference>
<dbReference type="PANTHER" id="PTHR46696">
    <property type="entry name" value="P450, PUTATIVE (EUROFUNG)-RELATED"/>
    <property type="match status" value="1"/>
</dbReference>
<dbReference type="InterPro" id="IPR036396">
    <property type="entry name" value="Cyt_P450_sf"/>
</dbReference>
<evidence type="ECO:0000313" key="2">
    <source>
        <dbReference type="EMBL" id="AYG78421.1"/>
    </source>
</evidence>
<dbReference type="OrthoDB" id="4168525at2"/>
<keyword evidence="2" id="KW-0560">Oxidoreductase</keyword>
<evidence type="ECO:0000313" key="3">
    <source>
        <dbReference type="Proteomes" id="UP000271554"/>
    </source>
</evidence>
<dbReference type="EC" id="1.14.-.-" evidence="2"/>
<accession>A0A387H755</accession>
<dbReference type="EMBL" id="CP032698">
    <property type="protein sequence ID" value="AYG78421.1"/>
    <property type="molecule type" value="Genomic_DNA"/>
</dbReference>
<protein>
    <submittedName>
        <fullName evidence="2">Cytochrome P450-terp</fullName>
        <ecNumber evidence="2">1.14.-.-</ecNumber>
    </submittedName>
</protein>
<dbReference type="PANTHER" id="PTHR46696:SF1">
    <property type="entry name" value="CYTOCHROME P450 YJIB-RELATED"/>
    <property type="match status" value="1"/>
</dbReference>
<dbReference type="GO" id="GO:0004497">
    <property type="term" value="F:monooxygenase activity"/>
    <property type="evidence" value="ECO:0007669"/>
    <property type="project" value="InterPro"/>
</dbReference>
<dbReference type="GO" id="GO:0020037">
    <property type="term" value="F:heme binding"/>
    <property type="evidence" value="ECO:0007669"/>
    <property type="project" value="InterPro"/>
</dbReference>
<dbReference type="SUPFAM" id="SSF48264">
    <property type="entry name" value="Cytochrome P450"/>
    <property type="match status" value="1"/>
</dbReference>
<dbReference type="KEGG" id="shun:DWB77_00528"/>
<reference evidence="2 3" key="1">
    <citation type="submission" date="2018-10" db="EMBL/GenBank/DDBJ databases">
        <title>Relationship between Morphology and Antimicrobial Activity in Streptomyces.</title>
        <authorList>
            <person name="Kang H.J."/>
            <person name="Kim S.B."/>
        </authorList>
    </citation>
    <scope>NUCLEOTIDE SEQUENCE [LARGE SCALE GENOMIC DNA]</scope>
    <source>
        <strain evidence="2 3">BH38</strain>
    </source>
</reference>
<proteinExistence type="inferred from homology"/>
<gene>
    <name evidence="2" type="ORF">DWB77_00528</name>
</gene>